<dbReference type="SUPFAM" id="SSF48557">
    <property type="entry name" value="L-aspartase-like"/>
    <property type="match status" value="1"/>
</dbReference>
<dbReference type="UniPathway" id="UPA00379">
    <property type="reaction ID" value="UER00549"/>
</dbReference>
<dbReference type="HAMAP" id="MF_00229">
    <property type="entry name" value="His_ammonia_lyase"/>
    <property type="match status" value="1"/>
</dbReference>
<evidence type="ECO:0000256" key="2">
    <source>
        <dbReference type="ARBA" id="ARBA00012994"/>
    </source>
</evidence>
<reference evidence="10 11" key="1">
    <citation type="submission" date="2020-02" db="EMBL/GenBank/DDBJ databases">
        <authorList>
            <person name="Zheng R.K."/>
            <person name="Sun C.M."/>
        </authorList>
    </citation>
    <scope>NUCLEOTIDE SEQUENCE [LARGE SCALE GENOMIC DNA]</scope>
    <source>
        <strain evidence="11">zrk13</strain>
    </source>
</reference>
<evidence type="ECO:0000256" key="1">
    <source>
        <dbReference type="ARBA" id="ARBA00005113"/>
    </source>
</evidence>
<evidence type="ECO:0000256" key="7">
    <source>
        <dbReference type="RuleBase" id="RU003954"/>
    </source>
</evidence>
<dbReference type="EC" id="4.3.1.3" evidence="2 6"/>
<protein>
    <recommendedName>
        <fullName evidence="2 6">Histidine ammonia-lyase</fullName>
        <shortName evidence="6">Histidase</shortName>
        <ecNumber evidence="2 6">4.3.1.3</ecNumber>
    </recommendedName>
</protein>
<comment type="PTM">
    <text evidence="6">Contains an active site 4-methylidene-imidazol-5-one (MIO), which is formed autocatalytically by cyclization and dehydration of residues Ala-Ser-Gly.</text>
</comment>
<dbReference type="EMBL" id="CP048914">
    <property type="protein sequence ID" value="QMS84805.1"/>
    <property type="molecule type" value="Genomic_DNA"/>
</dbReference>
<evidence type="ECO:0000256" key="9">
    <source>
        <dbReference type="RuleBase" id="RU004480"/>
    </source>
</evidence>
<dbReference type="GO" id="GO:0004397">
    <property type="term" value="F:histidine ammonia-lyase activity"/>
    <property type="evidence" value="ECO:0007669"/>
    <property type="project" value="UniProtKB-UniRule"/>
</dbReference>
<evidence type="ECO:0000256" key="4">
    <source>
        <dbReference type="ARBA" id="ARBA00023239"/>
    </source>
</evidence>
<dbReference type="GO" id="GO:0019557">
    <property type="term" value="P:L-histidine catabolic process to glutamate and formate"/>
    <property type="evidence" value="ECO:0007669"/>
    <property type="project" value="UniProtKB-UniPathway"/>
</dbReference>
<dbReference type="Pfam" id="PF00221">
    <property type="entry name" value="Lyase_aromatic"/>
    <property type="match status" value="1"/>
</dbReference>
<dbReference type="AlphaFoldDB" id="A0A7L7KQE4"/>
<dbReference type="NCBIfam" id="TIGR01225">
    <property type="entry name" value="hutH"/>
    <property type="match status" value="1"/>
</dbReference>
<feature type="cross-link" description="5-imidazolinone (Ala-Gly)" evidence="6">
    <location>
        <begin position="141"/>
        <end position="143"/>
    </location>
</feature>
<sequence length="504" mass="55496">MVVLNGNGLQLETFIRIARFHEKVTIAKEQQELVQQANDFVQAVVESEKPVYGINTGFGKLSDVPINKKDTAKLQENLLKSHACGVGNPFSEEIVRGMMVLRVNALVRGHSGIRLEVLEKLVEMLNKNVIPVVFEQGSLGASGDLAPLSHMSLPLIGLGECFYKGKRMSTKEAFGKAMITPIPNLAAKEGLSLINGTQAMTSVGAIVIYDSIRLLKLANVSLSMTLEALQGIIDAYHERVHQVRGHIGQIEIAEAVRHHLRNSSNITHQGDLRVQDAYSLRCAPQVHGASWDAFTFIKDKVEIEMNAVTDNPIILTDEGIAISAGNFHGQPLALPFDYLGIALSELANISERRIERLVNPQLSEGLPAFLLKNPGLNSGFMIVQYSAASLVSENKVLAHPSSVDSIPSSANQEDHVSMGTIGARKAMSIYHNTRRVIAMEFLTAAQALDIRGFSSLGEDTKKAYQFIRQHIPFVEHDDIMYHYIHKMDDLLQSDQLYNAIFKEG</sequence>
<dbReference type="FunFam" id="1.10.275.10:FF:000005">
    <property type="entry name" value="Histidine ammonia-lyase"/>
    <property type="match status" value="1"/>
</dbReference>
<evidence type="ECO:0000313" key="10">
    <source>
        <dbReference type="EMBL" id="QMS84805.1"/>
    </source>
</evidence>
<dbReference type="NCBIfam" id="NF006871">
    <property type="entry name" value="PRK09367.1"/>
    <property type="match status" value="1"/>
</dbReference>
<dbReference type="InterPro" id="IPR001106">
    <property type="entry name" value="Aromatic_Lyase"/>
</dbReference>
<dbReference type="InterPro" id="IPR008948">
    <property type="entry name" value="L-Aspartase-like"/>
</dbReference>
<feature type="modified residue" description="2,3-didehydroalanine (Ser)" evidence="6">
    <location>
        <position position="142"/>
    </location>
</feature>
<dbReference type="FunFam" id="1.20.200.10:FF:000003">
    <property type="entry name" value="Histidine ammonia-lyase"/>
    <property type="match status" value="1"/>
</dbReference>
<proteinExistence type="inferred from homology"/>
<comment type="subcellular location">
    <subcellularLocation>
        <location evidence="6 9">Cytoplasm</location>
    </subcellularLocation>
</comment>
<dbReference type="RefSeq" id="WP_258878426.1">
    <property type="nucleotide sequence ID" value="NZ_CP048914.1"/>
</dbReference>
<evidence type="ECO:0000313" key="11">
    <source>
        <dbReference type="Proteomes" id="UP000514720"/>
    </source>
</evidence>
<dbReference type="PROSITE" id="PS00488">
    <property type="entry name" value="PAL_HISTIDASE"/>
    <property type="match status" value="1"/>
</dbReference>
<dbReference type="KEGG" id="xcl:G4Z02_03235"/>
<accession>A0A7L7KQE4</accession>
<dbReference type="CDD" id="cd00332">
    <property type="entry name" value="PAL-HAL"/>
    <property type="match status" value="1"/>
</dbReference>
<evidence type="ECO:0000256" key="5">
    <source>
        <dbReference type="ARBA" id="ARBA00049269"/>
    </source>
</evidence>
<gene>
    <name evidence="6 10" type="primary">hutH</name>
    <name evidence="10" type="ORF">G4Z02_03235</name>
</gene>
<dbReference type="Gene3D" id="1.10.275.10">
    <property type="entry name" value="Fumarase/aspartase (N-terminal domain)"/>
    <property type="match status" value="1"/>
</dbReference>
<comment type="catalytic activity">
    <reaction evidence="5 6 8">
        <text>L-histidine = trans-urocanate + NH4(+)</text>
        <dbReference type="Rhea" id="RHEA:21232"/>
        <dbReference type="ChEBI" id="CHEBI:17771"/>
        <dbReference type="ChEBI" id="CHEBI:28938"/>
        <dbReference type="ChEBI" id="CHEBI:57595"/>
        <dbReference type="EC" id="4.3.1.3"/>
    </reaction>
</comment>
<organism evidence="10 11">
    <name type="scientific">Candidatus Xianfuyuplasma coldseepsis</name>
    <dbReference type="NCBI Taxonomy" id="2782163"/>
    <lineage>
        <taxon>Bacteria</taxon>
        <taxon>Bacillati</taxon>
        <taxon>Mycoplasmatota</taxon>
        <taxon>Mollicutes</taxon>
        <taxon>Candidatus Izemoplasmatales</taxon>
        <taxon>Candidatus Izemoplasmataceae</taxon>
        <taxon>Candidatus Xianfuyuplasma</taxon>
    </lineage>
</organism>
<keyword evidence="11" id="KW-1185">Reference proteome</keyword>
<keyword evidence="4 6" id="KW-0456">Lyase</keyword>
<dbReference type="Gene3D" id="1.20.200.10">
    <property type="entry name" value="Fumarase/aspartase (Central domain)"/>
    <property type="match status" value="1"/>
</dbReference>
<dbReference type="InterPro" id="IPR022313">
    <property type="entry name" value="Phe/His_NH3-lyase_AS"/>
</dbReference>
<evidence type="ECO:0000256" key="6">
    <source>
        <dbReference type="HAMAP-Rule" id="MF_00229"/>
    </source>
</evidence>
<keyword evidence="6" id="KW-0963">Cytoplasm</keyword>
<comment type="pathway">
    <text evidence="1 6 8">Amino-acid degradation; L-histidine degradation into L-glutamate; N-formimidoyl-L-glutamate from L-histidine: step 1/3.</text>
</comment>
<dbReference type="InterPro" id="IPR005921">
    <property type="entry name" value="HutH"/>
</dbReference>
<evidence type="ECO:0000256" key="3">
    <source>
        <dbReference type="ARBA" id="ARBA00022808"/>
    </source>
</evidence>
<evidence type="ECO:0000256" key="8">
    <source>
        <dbReference type="RuleBase" id="RU004479"/>
    </source>
</evidence>
<dbReference type="Proteomes" id="UP000514720">
    <property type="component" value="Chromosome"/>
</dbReference>
<name>A0A7L7KQE4_9MOLU</name>
<keyword evidence="3 6" id="KW-0369">Histidine metabolism</keyword>
<dbReference type="GO" id="GO:0005737">
    <property type="term" value="C:cytoplasm"/>
    <property type="evidence" value="ECO:0007669"/>
    <property type="project" value="UniProtKB-SubCell"/>
</dbReference>
<dbReference type="InterPro" id="IPR024083">
    <property type="entry name" value="Fumarase/histidase_N"/>
</dbReference>
<dbReference type="PANTHER" id="PTHR10362">
    <property type="entry name" value="HISTIDINE AMMONIA-LYASE"/>
    <property type="match status" value="1"/>
</dbReference>
<dbReference type="GO" id="GO:0019556">
    <property type="term" value="P:L-histidine catabolic process to glutamate and formamide"/>
    <property type="evidence" value="ECO:0007669"/>
    <property type="project" value="UniProtKB-UniPathway"/>
</dbReference>
<comment type="similarity">
    <text evidence="6 7">Belongs to the PAL/histidase family.</text>
</comment>